<dbReference type="PANTHER" id="PTHR33375:SF1">
    <property type="entry name" value="CHROMOSOME-PARTITIONING PROTEIN PARB-RELATED"/>
    <property type="match status" value="1"/>
</dbReference>
<dbReference type="InterPro" id="IPR050336">
    <property type="entry name" value="Chromosome_partition/occlusion"/>
</dbReference>
<dbReference type="AlphaFoldDB" id="A0A7W6EDM4"/>
<dbReference type="InterPro" id="IPR003115">
    <property type="entry name" value="ParB_N"/>
</dbReference>
<dbReference type="InterPro" id="IPR037972">
    <property type="entry name" value="RepB_N"/>
</dbReference>
<keyword evidence="4" id="KW-1185">Reference proteome</keyword>
<protein>
    <submittedName>
        <fullName evidence="3">ParB-like chromosome segregation protein Spo0J</fullName>
    </submittedName>
</protein>
<feature type="region of interest" description="Disordered" evidence="1">
    <location>
        <begin position="1"/>
        <end position="20"/>
    </location>
</feature>
<evidence type="ECO:0000259" key="2">
    <source>
        <dbReference type="SMART" id="SM00470"/>
    </source>
</evidence>
<reference evidence="3 4" key="1">
    <citation type="submission" date="2020-08" db="EMBL/GenBank/DDBJ databases">
        <title>Genomic Encyclopedia of Type Strains, Phase IV (KMG-IV): sequencing the most valuable type-strain genomes for metagenomic binning, comparative biology and taxonomic classification.</title>
        <authorList>
            <person name="Goeker M."/>
        </authorList>
    </citation>
    <scope>NUCLEOTIDE SEQUENCE [LARGE SCALE GENOMIC DNA]</scope>
    <source>
        <strain evidence="3 4">DSM 102234</strain>
    </source>
</reference>
<organism evidence="3 4">
    <name type="scientific">Sulfitobacter undariae</name>
    <dbReference type="NCBI Taxonomy" id="1563671"/>
    <lineage>
        <taxon>Bacteria</taxon>
        <taxon>Pseudomonadati</taxon>
        <taxon>Pseudomonadota</taxon>
        <taxon>Alphaproteobacteria</taxon>
        <taxon>Rhodobacterales</taxon>
        <taxon>Roseobacteraceae</taxon>
        <taxon>Sulfitobacter</taxon>
    </lineage>
</organism>
<dbReference type="Pfam" id="PF02195">
    <property type="entry name" value="ParB_N"/>
    <property type="match status" value="1"/>
</dbReference>
<comment type="caution">
    <text evidence="3">The sequence shown here is derived from an EMBL/GenBank/DDBJ whole genome shotgun (WGS) entry which is preliminary data.</text>
</comment>
<dbReference type="PANTHER" id="PTHR33375">
    <property type="entry name" value="CHROMOSOME-PARTITIONING PROTEIN PARB-RELATED"/>
    <property type="match status" value="1"/>
</dbReference>
<dbReference type="CDD" id="cd16405">
    <property type="entry name" value="RepB_like_N"/>
    <property type="match status" value="1"/>
</dbReference>
<evidence type="ECO:0000313" key="3">
    <source>
        <dbReference type="EMBL" id="MBB3995879.1"/>
    </source>
</evidence>
<evidence type="ECO:0000256" key="1">
    <source>
        <dbReference type="SAM" id="MobiDB-lite"/>
    </source>
</evidence>
<feature type="domain" description="ParB-like N-terminal" evidence="2">
    <location>
        <begin position="65"/>
        <end position="162"/>
    </location>
</feature>
<evidence type="ECO:0000313" key="4">
    <source>
        <dbReference type="Proteomes" id="UP000530268"/>
    </source>
</evidence>
<dbReference type="Proteomes" id="UP000530268">
    <property type="component" value="Unassembled WGS sequence"/>
</dbReference>
<dbReference type="InterPro" id="IPR036086">
    <property type="entry name" value="ParB/Sulfiredoxin_sf"/>
</dbReference>
<dbReference type="SUPFAM" id="SSF110849">
    <property type="entry name" value="ParB/Sulfiredoxin"/>
    <property type="match status" value="1"/>
</dbReference>
<dbReference type="RefSeq" id="WP_184568101.1">
    <property type="nucleotide sequence ID" value="NZ_JACIEI010000021.1"/>
</dbReference>
<proteinExistence type="predicted"/>
<gene>
    <name evidence="3" type="ORF">GGR95_003545</name>
</gene>
<name>A0A7W6EDM4_9RHOB</name>
<dbReference type="GO" id="GO:0007059">
    <property type="term" value="P:chromosome segregation"/>
    <property type="evidence" value="ECO:0007669"/>
    <property type="project" value="TreeGrafter"/>
</dbReference>
<sequence length="336" mass="36245">MAKRRRLTPANPDFLGAAPETKSMAPLGGMRAPIADVASEASATAALEELSREMQSAQAAGRMIVSLPLSDIRLDHLVRDRIPQQGEDMDALLASLRARGQQTPIEVVALAQGGYGLISGWRRCTALSLLESEGVGDGTVLAIKRRPDDASDAYLAMVEENEIRVGLSYFERARIAAKAVEQGVYNTEKEALMNLFGSASRAKRSKIRSFIGVVSALDGVLQFPQSIGERLGLQLSAALGRDPQLAAALREGLQANTPEGAEEELKFISDMLARKTVSDKAAKPKKQDAPAAYATRDLRPGLSVKVHKSDGRLELSGPALTPDLRTRLLTWLEKQH</sequence>
<dbReference type="GO" id="GO:0005694">
    <property type="term" value="C:chromosome"/>
    <property type="evidence" value="ECO:0007669"/>
    <property type="project" value="TreeGrafter"/>
</dbReference>
<dbReference type="Gene3D" id="3.90.1530.30">
    <property type="match status" value="1"/>
</dbReference>
<accession>A0A7W6EDM4</accession>
<dbReference type="SMART" id="SM00470">
    <property type="entry name" value="ParB"/>
    <property type="match status" value="1"/>
</dbReference>
<dbReference type="EMBL" id="JACIEI010000021">
    <property type="protein sequence ID" value="MBB3995879.1"/>
    <property type="molecule type" value="Genomic_DNA"/>
</dbReference>